<evidence type="ECO:0000256" key="2">
    <source>
        <dbReference type="ARBA" id="ARBA00022722"/>
    </source>
</evidence>
<dbReference type="EMBL" id="LPZR01000196">
    <property type="protein sequence ID" value="KYO50598.1"/>
    <property type="molecule type" value="Genomic_DNA"/>
</dbReference>
<evidence type="ECO:0000256" key="9">
    <source>
        <dbReference type="ARBA" id="ARBA00023125"/>
    </source>
</evidence>
<feature type="domain" description="HNH Cas9-type" evidence="14">
    <location>
        <begin position="497"/>
        <end position="652"/>
    </location>
</feature>
<dbReference type="GO" id="GO:0004519">
    <property type="term" value="F:endonuclease activity"/>
    <property type="evidence" value="ECO:0007669"/>
    <property type="project" value="UniProtKB-UniRule"/>
</dbReference>
<dbReference type="Proteomes" id="UP000075787">
    <property type="component" value="Unassembled WGS sequence"/>
</dbReference>
<dbReference type="InterPro" id="IPR003615">
    <property type="entry name" value="HNH_nuc"/>
</dbReference>
<evidence type="ECO:0000256" key="5">
    <source>
        <dbReference type="ARBA" id="ARBA00022801"/>
    </source>
</evidence>
<feature type="region of interest" description="Disordered" evidence="13">
    <location>
        <begin position="501"/>
        <end position="524"/>
    </location>
</feature>
<keyword evidence="3" id="KW-0479">Metal-binding</keyword>
<evidence type="ECO:0000256" key="3">
    <source>
        <dbReference type="ARBA" id="ARBA00022723"/>
    </source>
</evidence>
<evidence type="ECO:0000313" key="16">
    <source>
        <dbReference type="Proteomes" id="UP000075787"/>
    </source>
</evidence>
<evidence type="ECO:0000256" key="6">
    <source>
        <dbReference type="ARBA" id="ARBA00022842"/>
    </source>
</evidence>
<comment type="caution">
    <text evidence="12">Lacks conserved residue(s) required for the propagation of feature annotation.</text>
</comment>
<evidence type="ECO:0000313" key="15">
    <source>
        <dbReference type="EMBL" id="KYO50598.1"/>
    </source>
</evidence>
<dbReference type="GO" id="GO:0003677">
    <property type="term" value="F:DNA binding"/>
    <property type="evidence" value="ECO:0007669"/>
    <property type="project" value="UniProtKB-UniRule"/>
</dbReference>
<name>A0A162K701_9PROT</name>
<keyword evidence="2 12" id="KW-0540">Nuclease</keyword>
<reference evidence="15 16" key="1">
    <citation type="submission" date="2015-12" db="EMBL/GenBank/DDBJ databases">
        <title>Genome sequence of Tistrella mobilis MCCC 1A02139.</title>
        <authorList>
            <person name="Lu L."/>
            <person name="Lai Q."/>
            <person name="Shao Z."/>
            <person name="Qian P."/>
        </authorList>
    </citation>
    <scope>NUCLEOTIDE SEQUENCE [LARGE SCALE GENOMIC DNA]</scope>
    <source>
        <strain evidence="15 16">MCCC 1A02139</strain>
    </source>
</reference>
<evidence type="ECO:0000256" key="7">
    <source>
        <dbReference type="ARBA" id="ARBA00022884"/>
    </source>
</evidence>
<dbReference type="NCBIfam" id="TIGR01865">
    <property type="entry name" value="cas_Csn1"/>
    <property type="match status" value="1"/>
</dbReference>
<dbReference type="AlphaFoldDB" id="A0A162K701"/>
<evidence type="ECO:0000256" key="13">
    <source>
        <dbReference type="SAM" id="MobiDB-lite"/>
    </source>
</evidence>
<dbReference type="GO" id="GO:0043571">
    <property type="term" value="P:maintenance of CRISPR repeat elements"/>
    <property type="evidence" value="ECO:0007669"/>
    <property type="project" value="UniProtKB-UniRule"/>
</dbReference>
<keyword evidence="9 12" id="KW-0238">DNA-binding</keyword>
<comment type="subunit">
    <text evidence="11 12">Monomer. Binds crRNA and tracrRNA.</text>
</comment>
<gene>
    <name evidence="12" type="primary">cas9</name>
    <name evidence="15" type="ORF">AUP44_12555</name>
</gene>
<comment type="cofactor">
    <cofactor evidence="1">
        <name>Mg(2+)</name>
        <dbReference type="ChEBI" id="CHEBI:18420"/>
    </cofactor>
</comment>
<dbReference type="EC" id="3.1.-.-" evidence="12"/>
<feature type="compositionally biased region" description="Basic and acidic residues" evidence="13">
    <location>
        <begin position="514"/>
        <end position="524"/>
    </location>
</feature>
<feature type="active site" description="Proton acceptor for HNH nuclease domain" evidence="12">
    <location>
        <position position="569"/>
    </location>
</feature>
<keyword evidence="10" id="KW-0464">Manganese</keyword>
<dbReference type="InterPro" id="IPR033114">
    <property type="entry name" value="HNH_CAS9"/>
</dbReference>
<dbReference type="InterPro" id="IPR028629">
    <property type="entry name" value="Cas9"/>
</dbReference>
<dbReference type="GO" id="GO:0016787">
    <property type="term" value="F:hydrolase activity"/>
    <property type="evidence" value="ECO:0007669"/>
    <property type="project" value="UniProtKB-KW"/>
</dbReference>
<dbReference type="Pfam" id="PF18470">
    <property type="entry name" value="Cas9_a"/>
    <property type="match status" value="1"/>
</dbReference>
<evidence type="ECO:0000256" key="10">
    <source>
        <dbReference type="ARBA" id="ARBA00023211"/>
    </source>
</evidence>
<evidence type="ECO:0000256" key="8">
    <source>
        <dbReference type="ARBA" id="ARBA00023118"/>
    </source>
</evidence>
<dbReference type="InterPro" id="IPR040619">
    <property type="entry name" value="Cas9_alpha-helical_lobe"/>
</dbReference>
<keyword evidence="5 12" id="KW-0378">Hydrolase</keyword>
<proteinExistence type="inferred from homology"/>
<dbReference type="Gene3D" id="3.30.420.10">
    <property type="entry name" value="Ribonuclease H-like superfamily/Ribonuclease H"/>
    <property type="match status" value="3"/>
</dbReference>
<dbReference type="PROSITE" id="PS51749">
    <property type="entry name" value="HNH_CAS9"/>
    <property type="match status" value="1"/>
</dbReference>
<comment type="similarity">
    <text evidence="12">Belongs to the CRISPR-associated Cas9 family.</text>
</comment>
<keyword evidence="8 12" id="KW-0051">Antiviral defense</keyword>
<comment type="domain">
    <text evidence="12">Has 2 endonuclease domains. The discontinuous RuvC-like domain cleaves the target DNA noncomplementary to crRNA while the HNH nuclease domain cleaves the target DNA complementary to crRNA.</text>
</comment>
<comment type="function">
    <text evidence="12">CRISPR (clustered regularly interspaced short palindromic repeat) is an adaptive immune system that provides protection against mobile genetic elements (viruses, transposable elements and conjugative plasmids). CRISPR clusters contain spacers, sequences complementary to antecedent mobile elements, and target invading nucleic acids. CRISPR clusters are transcribed and processed into CRISPR RNA (crRNA). In type II CRISPR systems correct processing of pre-crRNA requires a trans-encoded small RNA (tracrRNA), endogenous ribonuclease 3 (rnc) and this protein. The tracrRNA serves as a guide for ribonuclease 3-aided processing of pre-crRNA. Subsequently Cas9/crRNA/tracrRNA endonucleolytically cleaves linear or circular dsDNA target complementary to the spacer; Cas9 is inactive in the absence of the 2 guide RNAs (gRNA). Cas9 recognizes the protospacer adjacent motif (PAM) in the CRISPR repeat sequences to help distinguish self versus nonself, as targets within the bacterial CRISPR locus do not have PAMs. PAM recognition is also required for catalytic activity.</text>
</comment>
<feature type="active site" description="For RuvC-like nuclease domain" evidence="12">
    <location>
        <position position="6"/>
    </location>
</feature>
<evidence type="ECO:0000256" key="11">
    <source>
        <dbReference type="ARBA" id="ARBA00046380"/>
    </source>
</evidence>
<dbReference type="GO" id="GO:0003723">
    <property type="term" value="F:RNA binding"/>
    <property type="evidence" value="ECO:0007669"/>
    <property type="project" value="UniProtKB-UniRule"/>
</dbReference>
<keyword evidence="4 12" id="KW-0255">Endonuclease</keyword>
<organism evidence="15 16">
    <name type="scientific">Tistrella mobilis</name>
    <dbReference type="NCBI Taxonomy" id="171437"/>
    <lineage>
        <taxon>Bacteria</taxon>
        <taxon>Pseudomonadati</taxon>
        <taxon>Pseudomonadota</taxon>
        <taxon>Alphaproteobacteria</taxon>
        <taxon>Geminicoccales</taxon>
        <taxon>Geminicoccaceae</taxon>
        <taxon>Tistrella</taxon>
    </lineage>
</organism>
<dbReference type="Pfam" id="PF18541">
    <property type="entry name" value="RuvC_III"/>
    <property type="match status" value="1"/>
</dbReference>
<evidence type="ECO:0000256" key="1">
    <source>
        <dbReference type="ARBA" id="ARBA00001946"/>
    </source>
</evidence>
<dbReference type="HAMAP" id="MF_01480">
    <property type="entry name" value="Cas9"/>
    <property type="match status" value="1"/>
</dbReference>
<dbReference type="InterPro" id="IPR036397">
    <property type="entry name" value="RNaseH_sf"/>
</dbReference>
<comment type="caution">
    <text evidence="15">The sequence shown here is derived from an EMBL/GenBank/DDBJ whole genome shotgun (WGS) entry which is preliminary data.</text>
</comment>
<keyword evidence="6" id="KW-0460">Magnesium</keyword>
<evidence type="ECO:0000256" key="4">
    <source>
        <dbReference type="ARBA" id="ARBA00022759"/>
    </source>
</evidence>
<dbReference type="InterPro" id="IPR041383">
    <property type="entry name" value="RuvC_III"/>
</dbReference>
<dbReference type="GO" id="GO:0046872">
    <property type="term" value="F:metal ion binding"/>
    <property type="evidence" value="ECO:0007669"/>
    <property type="project" value="UniProtKB-UniRule"/>
</dbReference>
<accession>A0A162K701</accession>
<dbReference type="Pfam" id="PF13395">
    <property type="entry name" value="HNH_4"/>
    <property type="match status" value="1"/>
</dbReference>
<evidence type="ECO:0000259" key="14">
    <source>
        <dbReference type="PROSITE" id="PS51749"/>
    </source>
</evidence>
<protein>
    <recommendedName>
        <fullName evidence="12">CRISPR-associated endonuclease Cas9</fullName>
        <ecNumber evidence="12">3.1.-.-</ecNumber>
    </recommendedName>
</protein>
<evidence type="ECO:0000256" key="12">
    <source>
        <dbReference type="HAMAP-Rule" id="MF_01480"/>
    </source>
</evidence>
<dbReference type="GO" id="GO:0051607">
    <property type="term" value="P:defense response to virus"/>
    <property type="evidence" value="ECO:0007669"/>
    <property type="project" value="UniProtKB-UniRule"/>
</dbReference>
<sequence>MIFGLDLGTSSVGSAVLRLHEDDTPPTILRLGVRIFPSGRDPDSGEPLNAQRRRARLMRRQLRRKRHRRQDVTRILHEAGLLPAFGTADWHVLMTKADPYQLRARAPEDALPPHEAGRALYHLLKRSGFRSLRKPMSEDKEDEEGPIKKEILEHSQRLGKRTLGQYLVDLPKRRGLHLSHDMVLAEFDAIWQRQSEAAPSVFTDELRANLTTAAFARRPVFWRLDTYGTCRFVPGAPLCAKGSWQGQDYVLLQTVNSLRLFGGNERPLTPDERHRVVAMLRSQESATFGKLRSLLKLGRDVRFNLEAGGRDKLAGNAVGARLTKLLGKDWPDLAAAPDIRETLHDRLHAIHYRRVGNHRIELRSPDEQAHERAAFIDHATSTWRLPPDMAAALADLDLPAGWLRLSREAVGRLLPALETGLRYDEAVRQVFGIGHQEGPRSARRDRLDSDHRNLRNIRNPTVVRALNEMRKVVNNLIDAHGRPDVIRVELSRDLKLPPAERAEIDKRNRKRERERKAAETDLRTKGVAATPEAIDRWLLWKECKETCPYTGEKISFADLFHAGRFEVEHIIPRSRSLDDSLANKTLCERSANQRKGDRTPFEAFGPDANGGNAAVWEATTARVMSLLPVAKARKFLRTSAPEADDAFVERELRDTSYISRLARDRLKTLGDDVRVETTNGRVTGQLRRLWNLRAILPEPQAATSGRNARDKNRADHRHHAVDALVTALVTPAHVKRLSDHYRKERLHELHSLPLPWPDIRRDAGAKLARIVVSHRSNRKISGQLHKETRLGITDIVTRRSGIDYTDFVIRVPVADITAKNLSAVVDDGVRAALDHFLATHGGSMPKVMPPYPTLPDGAGLREIRRVRIRKPLRRDLMVPVGPEGQSFVEAGENHHLALYGHPDEPGVVIAVQLIEAARRLSRGEAIIRPWDDEGRPLVMSLCKGDMLMMPDSLADGSPDIRIVTGFWANGQVVLQYHRDAIGNSATYPRLAILFRKGARKISVDPIGRIRPAGG</sequence>
<keyword evidence="7 12" id="KW-0694">RNA-binding</keyword>